<dbReference type="OrthoDB" id="4775025at2"/>
<accession>A0A7T4JVT8</accession>
<dbReference type="Proteomes" id="UP000596145">
    <property type="component" value="Chromosome"/>
</dbReference>
<dbReference type="Gene3D" id="2.160.20.80">
    <property type="entry name" value="E3 ubiquitin-protein ligase SopA"/>
    <property type="match status" value="1"/>
</dbReference>
<dbReference type="GeneID" id="92760977"/>
<name>A0A7T4JVT8_9CORY</name>
<dbReference type="Proteomes" id="UP000617681">
    <property type="component" value="Chromosome"/>
</dbReference>
<sequence length="235" mass="26055">MSPSILNPIDGFTFSLDKIDKQFVDTIFCRLDTIANQSNLTPPAASRLISPYAHLLLQITKDRSIASPVRNYIFAELGSRILTSVPGFGPYDGWRDNGFSIAIDTALNFHFIRDHITAHIDFEFALLDHAILNDACISETSFYFARLEKARLVNVDAHRTYFENAQLAGAILSGDFSECRFVGADAPGAFFTGNFTHSNWMGANLRDASFIDCDLTEASFNPAEQRGISFTSSPH</sequence>
<dbReference type="InterPro" id="IPR001646">
    <property type="entry name" value="5peptide_repeat"/>
</dbReference>
<dbReference type="EMBL" id="CP066007">
    <property type="protein sequence ID" value="QQB47205.1"/>
    <property type="molecule type" value="Genomic_DNA"/>
</dbReference>
<protein>
    <submittedName>
        <fullName evidence="1">Pentapeptide repeat-containing protein</fullName>
    </submittedName>
</protein>
<evidence type="ECO:0000313" key="3">
    <source>
        <dbReference type="Proteomes" id="UP000596145"/>
    </source>
</evidence>
<reference evidence="1 3" key="1">
    <citation type="submission" date="2020-12" db="EMBL/GenBank/DDBJ databases">
        <title>FDA dAtabase for Regulatory Grade micrObial Sequences (FDA-ARGOS): Supporting development and validation of Infectious Disease Dx tests.</title>
        <authorList>
            <person name="Sproer C."/>
            <person name="Gronow S."/>
            <person name="Severitt S."/>
            <person name="Schroder I."/>
            <person name="Tallon L."/>
            <person name="Sadzewicz L."/>
            <person name="Zhao X."/>
            <person name="Boylan J."/>
            <person name="Ott S."/>
            <person name="Bowen H."/>
            <person name="Vavikolanu K."/>
            <person name="Mehta A."/>
            <person name="Aluvathingal J."/>
            <person name="Nadendla S."/>
            <person name="Lowell S."/>
            <person name="Myers T."/>
            <person name="Yan Y."/>
            <person name="Sichtig H."/>
        </authorList>
    </citation>
    <scope>NUCLEOTIDE SEQUENCE [LARGE SCALE GENOMIC DNA]</scope>
    <source>
        <strain evidence="1 3">FDAARGOS_1053</strain>
        <strain evidence="2">FDAARGOS_1191</strain>
    </source>
</reference>
<proteinExistence type="predicted"/>
<dbReference type="EMBL" id="CP069534">
    <property type="protein sequence ID" value="QRP70254.1"/>
    <property type="molecule type" value="Genomic_DNA"/>
</dbReference>
<dbReference type="RefSeq" id="WP_005393652.1">
    <property type="nucleotide sequence ID" value="NZ_CP066007.1"/>
</dbReference>
<organism evidence="1 3">
    <name type="scientific">Corynebacterium glucuronolyticum</name>
    <dbReference type="NCBI Taxonomy" id="39791"/>
    <lineage>
        <taxon>Bacteria</taxon>
        <taxon>Bacillati</taxon>
        <taxon>Actinomycetota</taxon>
        <taxon>Actinomycetes</taxon>
        <taxon>Mycobacteriales</taxon>
        <taxon>Corynebacteriaceae</taxon>
        <taxon>Corynebacterium</taxon>
    </lineage>
</organism>
<evidence type="ECO:0000313" key="1">
    <source>
        <dbReference type="EMBL" id="QQB47205.1"/>
    </source>
</evidence>
<dbReference type="AlphaFoldDB" id="A0A7T4JVT8"/>
<dbReference type="Pfam" id="PF00805">
    <property type="entry name" value="Pentapeptide"/>
    <property type="match status" value="2"/>
</dbReference>
<evidence type="ECO:0000313" key="2">
    <source>
        <dbReference type="EMBL" id="QRP70254.1"/>
    </source>
</evidence>
<gene>
    <name evidence="1" type="ORF">I6I10_04675</name>
    <name evidence="2" type="ORF">I6J21_10890</name>
</gene>
<dbReference type="SUPFAM" id="SSF141571">
    <property type="entry name" value="Pentapeptide repeat-like"/>
    <property type="match status" value="1"/>
</dbReference>